<evidence type="ECO:0000313" key="1">
    <source>
        <dbReference type="EMBL" id="KAJ4925485.1"/>
    </source>
</evidence>
<sequence>MKSYELSIPDTTAFGVFSEPQHSSCYRVFEAGFLRRRASVQEKSINIMLLAHMASSSPLPSIIPDRAIVGPFRTDDGMLPHAKGYWARSTSYSQPTVVLENLEYAGKLGPPGRLSLNQGNQRLCGVGG</sequence>
<protein>
    <submittedName>
        <fullName evidence="1">Uncharacterized protein</fullName>
    </submittedName>
</protein>
<feature type="non-terminal residue" evidence="1">
    <location>
        <position position="1"/>
    </location>
</feature>
<accession>A0AAD6F9B7</accession>
<evidence type="ECO:0000313" key="2">
    <source>
        <dbReference type="Proteomes" id="UP001219934"/>
    </source>
</evidence>
<keyword evidence="2" id="KW-1185">Reference proteome</keyword>
<organism evidence="1 2">
    <name type="scientific">Pogonophryne albipinna</name>
    <dbReference type="NCBI Taxonomy" id="1090488"/>
    <lineage>
        <taxon>Eukaryota</taxon>
        <taxon>Metazoa</taxon>
        <taxon>Chordata</taxon>
        <taxon>Craniata</taxon>
        <taxon>Vertebrata</taxon>
        <taxon>Euteleostomi</taxon>
        <taxon>Actinopterygii</taxon>
        <taxon>Neopterygii</taxon>
        <taxon>Teleostei</taxon>
        <taxon>Neoteleostei</taxon>
        <taxon>Acanthomorphata</taxon>
        <taxon>Eupercaria</taxon>
        <taxon>Perciformes</taxon>
        <taxon>Notothenioidei</taxon>
        <taxon>Pogonophryne</taxon>
    </lineage>
</organism>
<reference evidence="1" key="1">
    <citation type="submission" date="2022-11" db="EMBL/GenBank/DDBJ databases">
        <title>Chromosome-level genome of Pogonophryne albipinna.</title>
        <authorList>
            <person name="Jo E."/>
        </authorList>
    </citation>
    <scope>NUCLEOTIDE SEQUENCE</scope>
    <source>
        <strain evidence="1">SGF0006</strain>
        <tissue evidence="1">Muscle</tissue>
    </source>
</reference>
<dbReference type="Proteomes" id="UP001219934">
    <property type="component" value="Unassembled WGS sequence"/>
</dbReference>
<dbReference type="EMBL" id="JAPTMU010000021">
    <property type="protein sequence ID" value="KAJ4925485.1"/>
    <property type="molecule type" value="Genomic_DNA"/>
</dbReference>
<dbReference type="AlphaFoldDB" id="A0AAD6F9B7"/>
<comment type="caution">
    <text evidence="1">The sequence shown here is derived from an EMBL/GenBank/DDBJ whole genome shotgun (WGS) entry which is preliminary data.</text>
</comment>
<name>A0AAD6F9B7_9TELE</name>
<gene>
    <name evidence="1" type="ORF">JOQ06_018215</name>
</gene>
<proteinExistence type="predicted"/>